<dbReference type="SMART" id="SM00849">
    <property type="entry name" value="Lactamase_B"/>
    <property type="match status" value="1"/>
</dbReference>
<dbReference type="OrthoDB" id="9773738at2"/>
<comment type="caution">
    <text evidence="7">The sequence shown here is derived from an EMBL/GenBank/DDBJ whole genome shotgun (WGS) entry which is preliminary data.</text>
</comment>
<dbReference type="Proteomes" id="UP000244940">
    <property type="component" value="Unassembled WGS sequence"/>
</dbReference>
<evidence type="ECO:0000256" key="3">
    <source>
        <dbReference type="ARBA" id="ARBA00022801"/>
    </source>
</evidence>
<dbReference type="PANTHER" id="PTHR42978:SF6">
    <property type="entry name" value="QUORUM-QUENCHING LACTONASE YTNP-RELATED"/>
    <property type="match status" value="1"/>
</dbReference>
<dbReference type="InterPro" id="IPR051013">
    <property type="entry name" value="MBL_superfamily_lactonases"/>
</dbReference>
<feature type="compositionally biased region" description="Gly residues" evidence="5">
    <location>
        <begin position="20"/>
        <end position="29"/>
    </location>
</feature>
<dbReference type="PANTHER" id="PTHR42978">
    <property type="entry name" value="QUORUM-QUENCHING LACTONASE YTNP-RELATED-RELATED"/>
    <property type="match status" value="1"/>
</dbReference>
<feature type="domain" description="Metallo-beta-lactamase" evidence="6">
    <location>
        <begin position="125"/>
        <end position="329"/>
    </location>
</feature>
<organism evidence="7 8">
    <name type="scientific">Pararhodobacter marinus</name>
    <dbReference type="NCBI Taxonomy" id="2184063"/>
    <lineage>
        <taxon>Bacteria</taxon>
        <taxon>Pseudomonadati</taxon>
        <taxon>Pseudomonadota</taxon>
        <taxon>Alphaproteobacteria</taxon>
        <taxon>Rhodobacterales</taxon>
        <taxon>Paracoccaceae</taxon>
        <taxon>Pararhodobacter</taxon>
    </lineage>
</organism>
<feature type="compositionally biased region" description="Basic and acidic residues" evidence="5">
    <location>
        <begin position="1"/>
        <end position="19"/>
    </location>
</feature>
<dbReference type="AlphaFoldDB" id="A0A2U2CEA8"/>
<dbReference type="InterPro" id="IPR001279">
    <property type="entry name" value="Metallo-B-lactamas"/>
</dbReference>
<reference evidence="7 8" key="1">
    <citation type="submission" date="2018-05" db="EMBL/GenBank/DDBJ databases">
        <title>Pararhodobacter marina sp. nov., isolated from deep-sea water of the Indian Ocean.</title>
        <authorList>
            <person name="Lai Q.Sr."/>
            <person name="Liu X."/>
            <person name="Shao Z."/>
        </authorList>
    </citation>
    <scope>NUCLEOTIDE SEQUENCE [LARGE SCALE GENOMIC DNA]</scope>
    <source>
        <strain evidence="7 8">CIC4N-9</strain>
    </source>
</reference>
<accession>A0A2U2CEA8</accession>
<dbReference type="GO" id="GO:0016787">
    <property type="term" value="F:hydrolase activity"/>
    <property type="evidence" value="ECO:0007669"/>
    <property type="project" value="UniProtKB-KW"/>
</dbReference>
<evidence type="ECO:0000256" key="2">
    <source>
        <dbReference type="ARBA" id="ARBA00022723"/>
    </source>
</evidence>
<feature type="region of interest" description="Disordered" evidence="5">
    <location>
        <begin position="1"/>
        <end position="43"/>
    </location>
</feature>
<comment type="similarity">
    <text evidence="1">Belongs to the metallo-beta-lactamase superfamily.</text>
</comment>
<evidence type="ECO:0000256" key="5">
    <source>
        <dbReference type="SAM" id="MobiDB-lite"/>
    </source>
</evidence>
<dbReference type="Gene3D" id="3.60.15.10">
    <property type="entry name" value="Ribonuclease Z/Hydroxyacylglutathione hydrolase-like"/>
    <property type="match status" value="1"/>
</dbReference>
<keyword evidence="2" id="KW-0479">Metal-binding</keyword>
<dbReference type="CDD" id="cd07720">
    <property type="entry name" value="OPHC2-like_MBL-fold"/>
    <property type="match status" value="1"/>
</dbReference>
<dbReference type="GO" id="GO:0046872">
    <property type="term" value="F:metal ion binding"/>
    <property type="evidence" value="ECO:0007669"/>
    <property type="project" value="UniProtKB-KW"/>
</dbReference>
<dbReference type="EMBL" id="QEYD01000003">
    <property type="protein sequence ID" value="PWE30223.1"/>
    <property type="molecule type" value="Genomic_DNA"/>
</dbReference>
<sequence length="350" mass="37230">MPHQEPHDRQPLRMGERGKSGNGVEGGGWFHDYRSTGSPAPQQDRLWTSFAPVAGKPRCDSVREKQEVSMSSPASRTATRQIGDAEVTILTDGRTEFGPELFPGTPEERISAVLSAQQVEAIATNFNAVLIRNGGKTILCDAGPRDLFGPTCGFLPQAMEEAGVSADQVGVLFATHLHPDHVAGMITQSGEAVFPAAELVVTREEHAFWSDAAKTDAAPAPLPDWGRLARAVLAAYGDRLRLIEAGGEIAPGLTSMPLAGHTPGHGGWRLSSGAGHLIHGGDIIHAPALQAADPDIGIAFDMDMDTARATRKRLLDELATEGALFTGGHFLHPAFHVAVRDGAGYRLERP</sequence>
<dbReference type="InterPro" id="IPR036866">
    <property type="entry name" value="RibonucZ/Hydroxyglut_hydro"/>
</dbReference>
<dbReference type="SUPFAM" id="SSF56281">
    <property type="entry name" value="Metallo-hydrolase/oxidoreductase"/>
    <property type="match status" value="1"/>
</dbReference>
<protein>
    <submittedName>
        <fullName evidence="7">MBL fold metallo-hydrolase</fullName>
    </submittedName>
</protein>
<evidence type="ECO:0000259" key="6">
    <source>
        <dbReference type="SMART" id="SM00849"/>
    </source>
</evidence>
<evidence type="ECO:0000313" key="8">
    <source>
        <dbReference type="Proteomes" id="UP000244940"/>
    </source>
</evidence>
<proteinExistence type="inferred from homology"/>
<dbReference type="Pfam" id="PF00753">
    <property type="entry name" value="Lactamase_B"/>
    <property type="match status" value="1"/>
</dbReference>
<keyword evidence="3 7" id="KW-0378">Hydrolase</keyword>
<gene>
    <name evidence="7" type="ORF">C4N9_05865</name>
</gene>
<evidence type="ECO:0000256" key="1">
    <source>
        <dbReference type="ARBA" id="ARBA00007749"/>
    </source>
</evidence>
<keyword evidence="4" id="KW-0862">Zinc</keyword>
<evidence type="ECO:0000313" key="7">
    <source>
        <dbReference type="EMBL" id="PWE30223.1"/>
    </source>
</evidence>
<keyword evidence="8" id="KW-1185">Reference proteome</keyword>
<name>A0A2U2CEA8_9RHOB</name>
<evidence type="ECO:0000256" key="4">
    <source>
        <dbReference type="ARBA" id="ARBA00022833"/>
    </source>
</evidence>